<dbReference type="Gene3D" id="3.30.2320.30">
    <property type="entry name" value="ATP synthase, E subunit, C-terminal"/>
    <property type="match status" value="1"/>
</dbReference>
<evidence type="ECO:0008006" key="7">
    <source>
        <dbReference type="Google" id="ProtNLM"/>
    </source>
</evidence>
<dbReference type="Proteomes" id="UP000001357">
    <property type="component" value="Unassembled WGS sequence"/>
</dbReference>
<dbReference type="GeneID" id="5892036"/>
<keyword evidence="3" id="KW-0406">Ion transport</keyword>
<comment type="similarity">
    <text evidence="1">Belongs to the V-ATPase E subunit family.</text>
</comment>
<dbReference type="Pfam" id="PF01991">
    <property type="entry name" value="vATP-synt_E"/>
    <property type="match status" value="1"/>
</dbReference>
<dbReference type="RefSeq" id="XP_001746851.1">
    <property type="nucleotide sequence ID" value="XM_001746799.1"/>
</dbReference>
<evidence type="ECO:0000256" key="4">
    <source>
        <dbReference type="SAM" id="Coils"/>
    </source>
</evidence>
<dbReference type="OMA" id="QHMMAFI"/>
<feature type="coiled-coil region" evidence="4">
    <location>
        <begin position="24"/>
        <end position="89"/>
    </location>
</feature>
<reference evidence="5 6" key="1">
    <citation type="journal article" date="2008" name="Nature">
        <title>The genome of the choanoflagellate Monosiga brevicollis and the origin of metazoans.</title>
        <authorList>
            <consortium name="JGI Sequencing"/>
            <person name="King N."/>
            <person name="Westbrook M.J."/>
            <person name="Young S.L."/>
            <person name="Kuo A."/>
            <person name="Abedin M."/>
            <person name="Chapman J."/>
            <person name="Fairclough S."/>
            <person name="Hellsten U."/>
            <person name="Isogai Y."/>
            <person name="Letunic I."/>
            <person name="Marr M."/>
            <person name="Pincus D."/>
            <person name="Putnam N."/>
            <person name="Rokas A."/>
            <person name="Wright K.J."/>
            <person name="Zuzow R."/>
            <person name="Dirks W."/>
            <person name="Good M."/>
            <person name="Goodstein D."/>
            <person name="Lemons D."/>
            <person name="Li W."/>
            <person name="Lyons J.B."/>
            <person name="Morris A."/>
            <person name="Nichols S."/>
            <person name="Richter D.J."/>
            <person name="Salamov A."/>
            <person name="Bork P."/>
            <person name="Lim W.A."/>
            <person name="Manning G."/>
            <person name="Miller W.T."/>
            <person name="McGinnis W."/>
            <person name="Shapiro H."/>
            <person name="Tjian R."/>
            <person name="Grigoriev I.V."/>
            <person name="Rokhsar D."/>
        </authorList>
    </citation>
    <scope>NUCLEOTIDE SEQUENCE [LARGE SCALE GENOMIC DNA]</scope>
    <source>
        <strain evidence="6">MX1 / ATCC 50154</strain>
    </source>
</reference>
<evidence type="ECO:0000256" key="1">
    <source>
        <dbReference type="ARBA" id="ARBA00005901"/>
    </source>
</evidence>
<dbReference type="Gene3D" id="6.10.250.1620">
    <property type="match status" value="1"/>
</dbReference>
<sequence>MALDDQQVSEQIKQMVAFIESEAREKVEEIRAKAEEEFNIEKARLVQEETIKINQQLERRAKQVETQQKIEYSNKLNVARLEVLKAQEEALKSVTEQATKDISDITKDKAKYKTLLQDLLTQCLCQLLEPEATVRVRKQDISLIKEVINGAKKAVKDKTGIDVKLTVDEEHCLDEECGGGVEVAVTDRIRVTNTLKRRLELAVQQLMPALRLHLFGEQGTRAFFN</sequence>
<keyword evidence="6" id="KW-1185">Reference proteome</keyword>
<dbReference type="EMBL" id="CH991555">
    <property type="protein sequence ID" value="EDQ88258.1"/>
    <property type="molecule type" value="Genomic_DNA"/>
</dbReference>
<dbReference type="PANTHER" id="PTHR45715">
    <property type="entry name" value="ATPASE H+-TRANSPORTING V1 SUBUNIT E1A-RELATED"/>
    <property type="match status" value="1"/>
</dbReference>
<dbReference type="STRING" id="81824.A9V2H6"/>
<dbReference type="AlphaFoldDB" id="A9V2H6"/>
<evidence type="ECO:0000313" key="5">
    <source>
        <dbReference type="EMBL" id="EDQ88258.1"/>
    </source>
</evidence>
<protein>
    <recommendedName>
        <fullName evidence="7">V-type proton ATPase subunit E</fullName>
    </recommendedName>
</protein>
<accession>A9V2H6</accession>
<dbReference type="GO" id="GO:0033178">
    <property type="term" value="C:proton-transporting two-sector ATPase complex, catalytic domain"/>
    <property type="evidence" value="ECO:0007669"/>
    <property type="project" value="InterPro"/>
</dbReference>
<dbReference type="InterPro" id="IPR038495">
    <property type="entry name" value="ATPase_E_C"/>
</dbReference>
<evidence type="ECO:0000256" key="3">
    <source>
        <dbReference type="ARBA" id="ARBA00023065"/>
    </source>
</evidence>
<dbReference type="eggNOG" id="KOG1664">
    <property type="taxonomic scope" value="Eukaryota"/>
</dbReference>
<keyword evidence="4" id="KW-0175">Coiled coil</keyword>
<dbReference type="InterPro" id="IPR002842">
    <property type="entry name" value="ATPase_V1_Esu"/>
</dbReference>
<dbReference type="GO" id="GO:0046961">
    <property type="term" value="F:proton-transporting ATPase activity, rotational mechanism"/>
    <property type="evidence" value="ECO:0000318"/>
    <property type="project" value="GO_Central"/>
</dbReference>
<evidence type="ECO:0000256" key="2">
    <source>
        <dbReference type="ARBA" id="ARBA00022448"/>
    </source>
</evidence>
<gene>
    <name evidence="5" type="ORF">MONBRDRAFT_37555</name>
</gene>
<keyword evidence="2" id="KW-0813">Transport</keyword>
<dbReference type="HAMAP" id="MF_00311">
    <property type="entry name" value="ATP_synth_E_arch"/>
    <property type="match status" value="1"/>
</dbReference>
<proteinExistence type="inferred from homology"/>
<dbReference type="SUPFAM" id="SSF160527">
    <property type="entry name" value="V-type ATPase subunit E-like"/>
    <property type="match status" value="1"/>
</dbReference>
<evidence type="ECO:0000313" key="6">
    <source>
        <dbReference type="Proteomes" id="UP000001357"/>
    </source>
</evidence>
<organism evidence="5 6">
    <name type="scientific">Monosiga brevicollis</name>
    <name type="common">Choanoflagellate</name>
    <dbReference type="NCBI Taxonomy" id="81824"/>
    <lineage>
        <taxon>Eukaryota</taxon>
        <taxon>Choanoflagellata</taxon>
        <taxon>Craspedida</taxon>
        <taxon>Salpingoecidae</taxon>
        <taxon>Monosiga</taxon>
    </lineage>
</organism>
<dbReference type="InParanoid" id="A9V2H6"/>
<dbReference type="KEGG" id="mbr:MONBRDRAFT_37555"/>
<name>A9V2H6_MONBE</name>
<dbReference type="FunCoup" id="A9V2H6">
    <property type="interactions" value="1127"/>
</dbReference>